<organism evidence="8 9">
    <name type="scientific">Vibrio spartinae</name>
    <dbReference type="NCBI Taxonomy" id="1918945"/>
    <lineage>
        <taxon>Bacteria</taxon>
        <taxon>Pseudomonadati</taxon>
        <taxon>Pseudomonadota</taxon>
        <taxon>Gammaproteobacteria</taxon>
        <taxon>Vibrionales</taxon>
        <taxon>Vibrionaceae</taxon>
        <taxon>Vibrio</taxon>
    </lineage>
</organism>
<reference evidence="7 10" key="3">
    <citation type="journal article" date="2020" name="J. Nat. Prod.">
        <title>Genomics-Metabolomics Profiling Disclosed Marine Vibrio spartinae 3.6 as a Producer of a New Branched Side Chain Prodigiosin.</title>
        <authorList>
            <person name="Vitale G.A."/>
            <person name="Sciarretta M."/>
            <person name="Palma Esposito F."/>
            <person name="January G.G."/>
            <person name="Giaccio M."/>
            <person name="Bunk B."/>
            <person name="Sproer C."/>
            <person name="Bajerski F."/>
            <person name="Power D."/>
            <person name="Festa C."/>
            <person name="Monti M.C."/>
            <person name="D'Auria M.V."/>
            <person name="de Pascale D."/>
        </authorList>
    </citation>
    <scope>NUCLEOTIDE SEQUENCE [LARGE SCALE GENOMIC DNA]</scope>
    <source>
        <strain evidence="7 10">3.6</strain>
    </source>
</reference>
<keyword evidence="4 8" id="KW-0560">Oxidoreductase</keyword>
<dbReference type="EC" id="1.3.1.95" evidence="8"/>
<evidence type="ECO:0000256" key="3">
    <source>
        <dbReference type="ARBA" id="ARBA00022827"/>
    </source>
</evidence>
<protein>
    <submittedName>
        <fullName evidence="8">Acryloyl-CoA reductase (NADH)</fullName>
        <ecNumber evidence="8">1.3.1.95</ecNumber>
    </submittedName>
    <submittedName>
        <fullName evidence="7">Acyl-CoA dehydrogenase</fullName>
        <ecNumber evidence="7">1.3.99.-</ecNumber>
    </submittedName>
</protein>
<reference evidence="8 9" key="1">
    <citation type="submission" date="2016-12" db="EMBL/GenBank/DDBJ databases">
        <authorList>
            <person name="Song W.-J."/>
            <person name="Kurnit D.M."/>
        </authorList>
    </citation>
    <scope>NUCLEOTIDE SEQUENCE [LARGE SCALE GENOMIC DNA]</scope>
    <source>
        <strain evidence="8 9">CECT 9026</strain>
    </source>
</reference>
<dbReference type="Proteomes" id="UP000515264">
    <property type="component" value="Chromosome 1"/>
</dbReference>
<evidence type="ECO:0000313" key="10">
    <source>
        <dbReference type="Proteomes" id="UP000515264"/>
    </source>
</evidence>
<feature type="domain" description="Acyl-CoA dehydrogenase/oxidase C-terminal" evidence="5">
    <location>
        <begin position="234"/>
        <end position="361"/>
    </location>
</feature>
<evidence type="ECO:0000259" key="5">
    <source>
        <dbReference type="Pfam" id="PF00441"/>
    </source>
</evidence>
<evidence type="ECO:0000313" key="9">
    <source>
        <dbReference type="Proteomes" id="UP000184774"/>
    </source>
</evidence>
<dbReference type="Gene3D" id="2.40.110.10">
    <property type="entry name" value="Butyryl-CoA Dehydrogenase, subunit A, domain 2"/>
    <property type="match status" value="1"/>
</dbReference>
<keyword evidence="10" id="KW-1185">Reference proteome</keyword>
<dbReference type="Pfam" id="PF02770">
    <property type="entry name" value="Acyl-CoA_dh_M"/>
    <property type="match status" value="1"/>
</dbReference>
<dbReference type="AlphaFoldDB" id="A0A1N6M576"/>
<reference evidence="7" key="2">
    <citation type="submission" date="2019-11" db="EMBL/GenBank/DDBJ databases">
        <authorList>
            <person name="January G."/>
            <person name="Bunk B."/>
        </authorList>
    </citation>
    <scope>NUCLEOTIDE SEQUENCE</scope>
    <source>
        <strain evidence="7">3.6</strain>
    </source>
</reference>
<sequence>MCIEKELKLSGLDKHLSKFAQAGLLIETDSDAARQLLNDDVLLAISHIGLPDQYNPYRERLNEMAFDPENFIHYLALVEYISRFDASGMMAMPGTSLSCRAVMAQGNEAQQEFFFSRYLQQPAWTFFAVTEPDFGSDAQGIAATLTPKDNYFLLNGEKMFIGGAQLASVGLVFARMGNSQRLVMVEPAAHQETFTVTPLEAYGLAGAGLSRIEMRNLPVSGEQVLGLHESGLRQGITAIGTVFEKHRPLVAAMALGTARGLLAALEQAHVTGLAYQWRQYHALYQKLLQVGDGYQHGDAKVHLTSQLKHQATRFAEQVALLLPQYLPEQWLTDVTLQKRYRDAFAFEYMEGTSNIHRLNAFRSYTASLGAA</sequence>
<dbReference type="GO" id="GO:0033539">
    <property type="term" value="P:fatty acid beta-oxidation using acyl-CoA dehydrogenase"/>
    <property type="evidence" value="ECO:0007669"/>
    <property type="project" value="TreeGrafter"/>
</dbReference>
<dbReference type="Gene3D" id="1.20.140.10">
    <property type="entry name" value="Butyryl-CoA Dehydrogenase, subunit A, domain 3"/>
    <property type="match status" value="1"/>
</dbReference>
<comment type="cofactor">
    <cofactor evidence="4">
        <name>FAD</name>
        <dbReference type="ChEBI" id="CHEBI:57692"/>
    </cofactor>
</comment>
<dbReference type="OrthoDB" id="9764895at2"/>
<name>A0A1N6M576_9VIBR</name>
<evidence type="ECO:0000256" key="4">
    <source>
        <dbReference type="RuleBase" id="RU362125"/>
    </source>
</evidence>
<evidence type="ECO:0000313" key="8">
    <source>
        <dbReference type="EMBL" id="SIO94603.1"/>
    </source>
</evidence>
<dbReference type="InterPro" id="IPR009075">
    <property type="entry name" value="AcylCo_DH/oxidase_C"/>
</dbReference>
<evidence type="ECO:0000256" key="2">
    <source>
        <dbReference type="ARBA" id="ARBA00022630"/>
    </source>
</evidence>
<dbReference type="EMBL" id="CP046268">
    <property type="protein sequence ID" value="QMV14995.1"/>
    <property type="molecule type" value="Genomic_DNA"/>
</dbReference>
<dbReference type="GO" id="GO:0046359">
    <property type="term" value="P:butyrate catabolic process"/>
    <property type="evidence" value="ECO:0007669"/>
    <property type="project" value="TreeGrafter"/>
</dbReference>
<dbReference type="Proteomes" id="UP000184774">
    <property type="component" value="Unassembled WGS sequence"/>
</dbReference>
<feature type="domain" description="Acyl-CoA oxidase/dehydrogenase middle" evidence="6">
    <location>
        <begin position="127"/>
        <end position="216"/>
    </location>
</feature>
<dbReference type="EC" id="1.3.99.-" evidence="7"/>
<dbReference type="InterPro" id="IPR006091">
    <property type="entry name" value="Acyl-CoA_Oxase/DH_mid-dom"/>
</dbReference>
<proteinExistence type="inferred from homology"/>
<dbReference type="SUPFAM" id="SSF56645">
    <property type="entry name" value="Acyl-CoA dehydrogenase NM domain-like"/>
    <property type="match status" value="1"/>
</dbReference>
<dbReference type="RefSeq" id="WP_074373142.1">
    <property type="nucleotide sequence ID" value="NZ_AP024907.1"/>
</dbReference>
<comment type="similarity">
    <text evidence="1 4">Belongs to the acyl-CoA dehydrogenase family.</text>
</comment>
<accession>A0A1N6M576</accession>
<dbReference type="PANTHER" id="PTHR43884">
    <property type="entry name" value="ACYL-COA DEHYDROGENASE"/>
    <property type="match status" value="1"/>
</dbReference>
<dbReference type="GO" id="GO:0043958">
    <property type="term" value="F:acryloyl-CoA reductase (NADH) activity"/>
    <property type="evidence" value="ECO:0007669"/>
    <property type="project" value="UniProtKB-EC"/>
</dbReference>
<dbReference type="Pfam" id="PF00441">
    <property type="entry name" value="Acyl-CoA_dh_1"/>
    <property type="match status" value="1"/>
</dbReference>
<dbReference type="InterPro" id="IPR009100">
    <property type="entry name" value="AcylCoA_DH/oxidase_NM_dom_sf"/>
</dbReference>
<keyword evidence="3 4" id="KW-0274">FAD</keyword>
<dbReference type="PANTHER" id="PTHR43884:SF12">
    <property type="entry name" value="ISOVALERYL-COA DEHYDROGENASE, MITOCHONDRIAL-RELATED"/>
    <property type="match status" value="1"/>
</dbReference>
<evidence type="ECO:0000256" key="1">
    <source>
        <dbReference type="ARBA" id="ARBA00009347"/>
    </source>
</evidence>
<dbReference type="InterPro" id="IPR036250">
    <property type="entry name" value="AcylCo_DH-like_C"/>
</dbReference>
<gene>
    <name evidence="8" type="primary">acrC</name>
    <name evidence="7" type="synonym">mmgC_1</name>
    <name evidence="8" type="ORF">VSP9026_02328</name>
    <name evidence="7" type="ORF">Vspart_02273</name>
</gene>
<dbReference type="InterPro" id="IPR046373">
    <property type="entry name" value="Acyl-CoA_Oxase/DH_mid-dom_sf"/>
</dbReference>
<evidence type="ECO:0000313" key="7">
    <source>
        <dbReference type="EMBL" id="QMV14995.1"/>
    </source>
</evidence>
<dbReference type="SUPFAM" id="SSF47203">
    <property type="entry name" value="Acyl-CoA dehydrogenase C-terminal domain-like"/>
    <property type="match status" value="1"/>
</dbReference>
<keyword evidence="2 4" id="KW-0285">Flavoprotein</keyword>
<dbReference type="EMBL" id="FSSB01000016">
    <property type="protein sequence ID" value="SIO94603.1"/>
    <property type="molecule type" value="Genomic_DNA"/>
</dbReference>
<dbReference type="GO" id="GO:0003995">
    <property type="term" value="F:acyl-CoA dehydrogenase activity"/>
    <property type="evidence" value="ECO:0007669"/>
    <property type="project" value="TreeGrafter"/>
</dbReference>
<evidence type="ECO:0000259" key="6">
    <source>
        <dbReference type="Pfam" id="PF02770"/>
    </source>
</evidence>